<dbReference type="InterPro" id="IPR049054">
    <property type="entry name" value="CN_hydtase_beta-like_N"/>
</dbReference>
<sequence length="108" mass="11919">MTLPDLSLLPDITLSDDEPVFDAPWQAQAFAMAVSLHQSGAFTWAEWAQALTAEVHSGTERDYYQHWLTALEKIVAQKQLTTAAELTACKDAWHEAAARTPHGQAITL</sequence>
<evidence type="ECO:0000313" key="3">
    <source>
        <dbReference type="Proteomes" id="UP000183076"/>
    </source>
</evidence>
<gene>
    <name evidence="2" type="ORF">SAMN04488041_10790</name>
</gene>
<proteinExistence type="predicted"/>
<dbReference type="InterPro" id="IPR023808">
    <property type="entry name" value="Nitrile_Hydratase_acc_put"/>
</dbReference>
<organism evidence="2 3">
    <name type="scientific">Sulfitobacter pontiacus</name>
    <dbReference type="NCBI Taxonomy" id="60137"/>
    <lineage>
        <taxon>Bacteria</taxon>
        <taxon>Pseudomonadati</taxon>
        <taxon>Pseudomonadota</taxon>
        <taxon>Alphaproteobacteria</taxon>
        <taxon>Rhodobacterales</taxon>
        <taxon>Roseobacteraceae</taxon>
        <taxon>Sulfitobacter</taxon>
    </lineage>
</organism>
<dbReference type="STRING" id="60137.SAMN04488041_10790"/>
<dbReference type="SUPFAM" id="SSF50090">
    <property type="entry name" value="Electron transport accessory proteins"/>
    <property type="match status" value="1"/>
</dbReference>
<dbReference type="Gene3D" id="1.10.472.20">
    <property type="entry name" value="Nitrile hydratase, beta subunit"/>
    <property type="match status" value="1"/>
</dbReference>
<evidence type="ECO:0000313" key="2">
    <source>
        <dbReference type="EMBL" id="SDX45704.1"/>
    </source>
</evidence>
<dbReference type="InterPro" id="IPR042262">
    <property type="entry name" value="CN_hydtase_beta_C"/>
</dbReference>
<reference evidence="3" key="1">
    <citation type="submission" date="2016-10" db="EMBL/GenBank/DDBJ databases">
        <authorList>
            <person name="Varghese N."/>
            <person name="Submissions S."/>
        </authorList>
    </citation>
    <scope>NUCLEOTIDE SEQUENCE [LARGE SCALE GENOMIC DNA]</scope>
    <source>
        <strain evidence="3">DSM 10014</strain>
    </source>
</reference>
<dbReference type="InterPro" id="IPR008990">
    <property type="entry name" value="Elect_transpt_acc-like_dom_sf"/>
</dbReference>
<dbReference type="RefSeq" id="WP_074637102.1">
    <property type="nucleotide sequence ID" value="NZ_CP160850.1"/>
</dbReference>
<name>A0A1H3BWF4_9RHOB</name>
<dbReference type="Proteomes" id="UP000183076">
    <property type="component" value="Unassembled WGS sequence"/>
</dbReference>
<dbReference type="GeneID" id="94022346"/>
<feature type="domain" description="Nitrile hydratase beta subunit-like N-terminal" evidence="1">
    <location>
        <begin position="12"/>
        <end position="96"/>
    </location>
</feature>
<dbReference type="AlphaFoldDB" id="A0A1H3BWF4"/>
<protein>
    <submittedName>
        <fullName evidence="2">Nitrile hydratase accessory protein</fullName>
    </submittedName>
</protein>
<accession>A0A1H3BWF4</accession>
<evidence type="ECO:0000259" key="1">
    <source>
        <dbReference type="Pfam" id="PF21006"/>
    </source>
</evidence>
<dbReference type="Pfam" id="PF21006">
    <property type="entry name" value="NHase_beta_N"/>
    <property type="match status" value="1"/>
</dbReference>
<dbReference type="NCBIfam" id="TIGR03889">
    <property type="entry name" value="nitrile_acc"/>
    <property type="match status" value="1"/>
</dbReference>
<dbReference type="EMBL" id="FNNB01000007">
    <property type="protein sequence ID" value="SDX45704.1"/>
    <property type="molecule type" value="Genomic_DNA"/>
</dbReference>